<dbReference type="SUPFAM" id="SSF53697">
    <property type="entry name" value="SIS domain"/>
    <property type="match status" value="1"/>
</dbReference>
<dbReference type="InterPro" id="IPR047640">
    <property type="entry name" value="RpiR-like"/>
</dbReference>
<accession>A0ABR7KIM7</accession>
<comment type="caution">
    <text evidence="2">The sequence shown here is derived from an EMBL/GenBank/DDBJ whole genome shotgun (WGS) entry which is preliminary data.</text>
</comment>
<dbReference type="EMBL" id="JACRWH010000018">
    <property type="protein sequence ID" value="MBC6012282.1"/>
    <property type="molecule type" value="Genomic_DNA"/>
</dbReference>
<protein>
    <submittedName>
        <fullName evidence="2">MurR/RpiR family transcriptional regulator</fullName>
    </submittedName>
</protein>
<dbReference type="InterPro" id="IPR035472">
    <property type="entry name" value="RpiR-like_SIS"/>
</dbReference>
<dbReference type="InterPro" id="IPR000281">
    <property type="entry name" value="HTH_RpiR"/>
</dbReference>
<name>A0ABR7KIM7_9FIRM</name>
<sequence>MKSFLDTVDVNNLTSSEQIIYQYFKDHLNNIVYLSLSDICKELYVSNATVIRFSQKLGFKGFNELKFQLKNDLNLINKSVNAWDAIPHRTSILKDFIDNIDDKIIEQICSEIKNHKSIYIYGRNMSSLPAKYLQSMLNTMDIPCIYIDWIDFLSALSKSFPDNAVLFIFTNYGDKSIYEPIVKQCHERHVKIIWISSTDLDSSLLNSNDINDIYISTHEAKLETPPLLTKLTSFLLVQFIIEYLRHNIDKQEA</sequence>
<reference evidence="2 3" key="1">
    <citation type="submission" date="2020-08" db="EMBL/GenBank/DDBJ databases">
        <authorList>
            <person name="Liu C."/>
            <person name="Sun Q."/>
        </authorList>
    </citation>
    <scope>NUCLEOTIDE SEQUENCE [LARGE SCALE GENOMIC DNA]</scope>
    <source>
        <strain evidence="2 3">L34</strain>
    </source>
</reference>
<dbReference type="RefSeq" id="WP_186999000.1">
    <property type="nucleotide sequence ID" value="NZ_JACRWH010000018.1"/>
</dbReference>
<proteinExistence type="predicted"/>
<evidence type="ECO:0000313" key="2">
    <source>
        <dbReference type="EMBL" id="MBC6012282.1"/>
    </source>
</evidence>
<dbReference type="SUPFAM" id="SSF46689">
    <property type="entry name" value="Homeodomain-like"/>
    <property type="match status" value="1"/>
</dbReference>
<dbReference type="InterPro" id="IPR036388">
    <property type="entry name" value="WH-like_DNA-bd_sf"/>
</dbReference>
<evidence type="ECO:0000259" key="1">
    <source>
        <dbReference type="PROSITE" id="PS51071"/>
    </source>
</evidence>
<keyword evidence="3" id="KW-1185">Reference proteome</keyword>
<dbReference type="Gene3D" id="3.40.50.10490">
    <property type="entry name" value="Glucose-6-phosphate isomerase like protein, domain 1"/>
    <property type="match status" value="1"/>
</dbReference>
<dbReference type="CDD" id="cd05013">
    <property type="entry name" value="SIS_RpiR"/>
    <property type="match status" value="1"/>
</dbReference>
<feature type="domain" description="HTH rpiR-type" evidence="1">
    <location>
        <begin position="1"/>
        <end position="76"/>
    </location>
</feature>
<dbReference type="Gene3D" id="1.10.10.10">
    <property type="entry name" value="Winged helix-like DNA-binding domain superfamily/Winged helix DNA-binding domain"/>
    <property type="match status" value="1"/>
</dbReference>
<dbReference type="InterPro" id="IPR046348">
    <property type="entry name" value="SIS_dom_sf"/>
</dbReference>
<dbReference type="PROSITE" id="PS51071">
    <property type="entry name" value="HTH_RPIR"/>
    <property type="match status" value="1"/>
</dbReference>
<dbReference type="Proteomes" id="UP000649075">
    <property type="component" value="Unassembled WGS sequence"/>
</dbReference>
<organism evidence="2 3">
    <name type="scientific">Holdemanella hominis</name>
    <dbReference type="NCBI Taxonomy" id="2764327"/>
    <lineage>
        <taxon>Bacteria</taxon>
        <taxon>Bacillati</taxon>
        <taxon>Bacillota</taxon>
        <taxon>Erysipelotrichia</taxon>
        <taxon>Erysipelotrichales</taxon>
        <taxon>Erysipelotrichaceae</taxon>
        <taxon>Holdemanella</taxon>
    </lineage>
</organism>
<dbReference type="PANTHER" id="PTHR30514">
    <property type="entry name" value="GLUCOKINASE"/>
    <property type="match status" value="1"/>
</dbReference>
<dbReference type="Pfam" id="PF01418">
    <property type="entry name" value="HTH_6"/>
    <property type="match status" value="1"/>
</dbReference>
<dbReference type="InterPro" id="IPR009057">
    <property type="entry name" value="Homeodomain-like_sf"/>
</dbReference>
<gene>
    <name evidence="2" type="ORF">H8911_05930</name>
</gene>
<evidence type="ECO:0000313" key="3">
    <source>
        <dbReference type="Proteomes" id="UP000649075"/>
    </source>
</evidence>
<dbReference type="PANTHER" id="PTHR30514:SF21">
    <property type="entry name" value="RPIR-FAMILY TRANSCRIPTIONAL REGULATOR"/>
    <property type="match status" value="1"/>
</dbReference>